<feature type="transmembrane region" description="Helical" evidence="1">
    <location>
        <begin position="119"/>
        <end position="139"/>
    </location>
</feature>
<accession>W6A9E1</accession>
<dbReference type="AlphaFoldDB" id="W6A9E1"/>
<evidence type="ECO:0008006" key="4">
    <source>
        <dbReference type="Google" id="ProtNLM"/>
    </source>
</evidence>
<evidence type="ECO:0000256" key="1">
    <source>
        <dbReference type="SAM" id="Phobius"/>
    </source>
</evidence>
<evidence type="ECO:0000313" key="2">
    <source>
        <dbReference type="EMBL" id="AHI53738.1"/>
    </source>
</evidence>
<protein>
    <recommendedName>
        <fullName evidence="4">Transmembrane protein</fullName>
    </recommendedName>
</protein>
<evidence type="ECO:0000313" key="3">
    <source>
        <dbReference type="Proteomes" id="UP000019265"/>
    </source>
</evidence>
<gene>
    <name evidence="2" type="ORF">SSABA_v1c03270</name>
</gene>
<keyword evidence="1" id="KW-0472">Membrane</keyword>
<dbReference type="Proteomes" id="UP000019265">
    <property type="component" value="Chromosome"/>
</dbReference>
<dbReference type="KEGG" id="ssab:SSABA_v1c03270"/>
<dbReference type="HOGENOM" id="CLU_1133034_0_0_14"/>
<dbReference type="EMBL" id="CP006934">
    <property type="protein sequence ID" value="AHI53738.1"/>
    <property type="molecule type" value="Genomic_DNA"/>
</dbReference>
<keyword evidence="1" id="KW-0812">Transmembrane</keyword>
<reference evidence="2 3" key="1">
    <citation type="journal article" date="2014" name="Genome Biol. Evol.">
        <title>Molecular evolution of the substrate utilization strategies and putative virulence factors in mosquito-associated Spiroplasma species.</title>
        <authorList>
            <person name="Chang T.H."/>
            <person name="Lo W.S."/>
            <person name="Ku C."/>
            <person name="Chen L.L."/>
            <person name="Kuo C.H."/>
        </authorList>
    </citation>
    <scope>NUCLEOTIDE SEQUENCE [LARGE SCALE GENOMIC DNA]</scope>
    <source>
        <strain evidence="2">Ar-1343</strain>
    </source>
</reference>
<dbReference type="PATRIC" id="fig|1276257.3.peg.334"/>
<dbReference type="STRING" id="1276257.SSABA_v1c03270"/>
<dbReference type="OrthoDB" id="389038at2"/>
<name>W6A9E1_9MOLU</name>
<feature type="transmembrane region" description="Helical" evidence="1">
    <location>
        <begin position="20"/>
        <end position="39"/>
    </location>
</feature>
<keyword evidence="1" id="KW-1133">Transmembrane helix</keyword>
<dbReference type="RefSeq" id="WP_025250874.1">
    <property type="nucleotide sequence ID" value="NZ_CP006934.1"/>
</dbReference>
<feature type="transmembrane region" description="Helical" evidence="1">
    <location>
        <begin position="172"/>
        <end position="198"/>
    </location>
</feature>
<proteinExistence type="predicted"/>
<sequence length="223" mass="25699">MFKKFLIELRTNKKISRIFWIFWIMIFLLVFLTITWNVSGTFGNGLNGFALARHGVYFIFVNNASRASKAYIIMGAVVAYFPLIILFPIIYFMTANYLINYKIKKHFPQVINYYRWSKIVHLSILSTLFFIIGAIITTVNGGSLKPSESYKVLLWAFNLENLNLHVAGIGMWLVYVGGAFLGLVIVTWIIFIGLVFVFSKASRHFKLKKENKNSNSLNKEIEN</sequence>
<feature type="transmembrane region" description="Helical" evidence="1">
    <location>
        <begin position="70"/>
        <end position="99"/>
    </location>
</feature>
<keyword evidence="3" id="KW-1185">Reference proteome</keyword>
<organism evidence="2 3">
    <name type="scientific">Spiroplasma sabaudiense Ar-1343</name>
    <dbReference type="NCBI Taxonomy" id="1276257"/>
    <lineage>
        <taxon>Bacteria</taxon>
        <taxon>Bacillati</taxon>
        <taxon>Mycoplasmatota</taxon>
        <taxon>Mollicutes</taxon>
        <taxon>Entomoplasmatales</taxon>
        <taxon>Spiroplasmataceae</taxon>
        <taxon>Spiroplasma</taxon>
    </lineage>
</organism>